<evidence type="ECO:0000256" key="1">
    <source>
        <dbReference type="SAM" id="MobiDB-lite"/>
    </source>
</evidence>
<dbReference type="Proteomes" id="UP000479710">
    <property type="component" value="Unassembled WGS sequence"/>
</dbReference>
<keyword evidence="3" id="KW-1185">Reference proteome</keyword>
<evidence type="ECO:0000313" key="2">
    <source>
        <dbReference type="EMBL" id="KAF0930919.1"/>
    </source>
</evidence>
<evidence type="ECO:0000313" key="3">
    <source>
        <dbReference type="Proteomes" id="UP000479710"/>
    </source>
</evidence>
<gene>
    <name evidence="2" type="ORF">E2562_037131</name>
</gene>
<name>A0A6G1F253_9ORYZ</name>
<comment type="caution">
    <text evidence="2">The sequence shown here is derived from an EMBL/GenBank/DDBJ whole genome shotgun (WGS) entry which is preliminary data.</text>
</comment>
<dbReference type="EMBL" id="SPHZ02000002">
    <property type="protein sequence ID" value="KAF0930919.1"/>
    <property type="molecule type" value="Genomic_DNA"/>
</dbReference>
<proteinExistence type="predicted"/>
<reference evidence="2 3" key="1">
    <citation type="submission" date="2019-11" db="EMBL/GenBank/DDBJ databases">
        <title>Whole genome sequence of Oryza granulata.</title>
        <authorList>
            <person name="Li W."/>
        </authorList>
    </citation>
    <scope>NUCLEOTIDE SEQUENCE [LARGE SCALE GENOMIC DNA]</scope>
    <source>
        <strain evidence="3">cv. Menghai</strain>
        <tissue evidence="2">Leaf</tissue>
    </source>
</reference>
<dbReference type="AlphaFoldDB" id="A0A6G1F253"/>
<sequence length="85" mass="9114">MKIPGSSGVITVRREQDAVRRIDYGHSPCSNAKMVHNVGDRKAAQTKASEGARPTRVEAEGGTHAVATDTTHLERMFQIGDGLPS</sequence>
<accession>A0A6G1F253</accession>
<organism evidence="2 3">
    <name type="scientific">Oryza meyeriana var. granulata</name>
    <dbReference type="NCBI Taxonomy" id="110450"/>
    <lineage>
        <taxon>Eukaryota</taxon>
        <taxon>Viridiplantae</taxon>
        <taxon>Streptophyta</taxon>
        <taxon>Embryophyta</taxon>
        <taxon>Tracheophyta</taxon>
        <taxon>Spermatophyta</taxon>
        <taxon>Magnoliopsida</taxon>
        <taxon>Liliopsida</taxon>
        <taxon>Poales</taxon>
        <taxon>Poaceae</taxon>
        <taxon>BOP clade</taxon>
        <taxon>Oryzoideae</taxon>
        <taxon>Oryzeae</taxon>
        <taxon>Oryzinae</taxon>
        <taxon>Oryza</taxon>
        <taxon>Oryza meyeriana</taxon>
    </lineage>
</organism>
<feature type="region of interest" description="Disordered" evidence="1">
    <location>
        <begin position="44"/>
        <end position="85"/>
    </location>
</feature>
<protein>
    <submittedName>
        <fullName evidence="2">Uncharacterized protein</fullName>
    </submittedName>
</protein>